<sequence length="145" mass="15816">MSSHSDAPLNLERRQCEEGIIDSGTSATTHAVYVERESSGLKHLNVSTSPSDCTVSSKGGDCQISGADKHDIPSNKVRYARNLKKFKALTILEAEARTFKQFHFLWALRDGKASSKALAQAAVDNPEVSCRSRFHCGFARQAGFA</sequence>
<proteinExistence type="predicted"/>
<dbReference type="EMBL" id="BCWF01000023">
    <property type="protein sequence ID" value="GAT27655.1"/>
    <property type="molecule type" value="Genomic_DNA"/>
</dbReference>
<evidence type="ECO:0000313" key="2">
    <source>
        <dbReference type="Proteomes" id="UP000075230"/>
    </source>
</evidence>
<reference evidence="2" key="2">
    <citation type="submission" date="2016-02" db="EMBL/GenBank/DDBJ databases">
        <title>Genome sequencing of Aspergillus luchuensis NBRC 4314.</title>
        <authorList>
            <person name="Yamada O."/>
        </authorList>
    </citation>
    <scope>NUCLEOTIDE SEQUENCE [LARGE SCALE GENOMIC DNA]</scope>
    <source>
        <strain evidence="2">RIB 2604</strain>
    </source>
</reference>
<comment type="caution">
    <text evidence="1">The sequence shown here is derived from an EMBL/GenBank/DDBJ whole genome shotgun (WGS) entry which is preliminary data.</text>
</comment>
<evidence type="ECO:0000313" key="1">
    <source>
        <dbReference type="EMBL" id="GAT27655.1"/>
    </source>
</evidence>
<organism evidence="1 2">
    <name type="scientific">Aspergillus kawachii</name>
    <name type="common">White koji mold</name>
    <name type="synonym">Aspergillus awamori var. kawachi</name>
    <dbReference type="NCBI Taxonomy" id="1069201"/>
    <lineage>
        <taxon>Eukaryota</taxon>
        <taxon>Fungi</taxon>
        <taxon>Dikarya</taxon>
        <taxon>Ascomycota</taxon>
        <taxon>Pezizomycotina</taxon>
        <taxon>Eurotiomycetes</taxon>
        <taxon>Eurotiomycetidae</taxon>
        <taxon>Eurotiales</taxon>
        <taxon>Aspergillaceae</taxon>
        <taxon>Aspergillus</taxon>
        <taxon>Aspergillus subgen. Circumdati</taxon>
    </lineage>
</organism>
<dbReference type="VEuPathDB" id="FungiDB:ASPFODRAFT_221949"/>
<accession>A0A146FPJ8</accession>
<gene>
    <name evidence="1" type="ORF">RIB2604_02300110</name>
</gene>
<protein>
    <submittedName>
        <fullName evidence="1">Pumilio-family RNA binding repeat protein</fullName>
    </submittedName>
</protein>
<dbReference type="AlphaFoldDB" id="A0A146FPJ8"/>
<reference evidence="1 2" key="1">
    <citation type="journal article" date="2016" name="DNA Res.">
        <title>Genome sequence of Aspergillus luchuensis NBRC 4314.</title>
        <authorList>
            <person name="Yamada O."/>
            <person name="Machida M."/>
            <person name="Hosoyama A."/>
            <person name="Goto M."/>
            <person name="Takahashi T."/>
            <person name="Futagami T."/>
            <person name="Yamagata Y."/>
            <person name="Takeuchi M."/>
            <person name="Kobayashi T."/>
            <person name="Koike H."/>
            <person name="Abe K."/>
            <person name="Asai K."/>
            <person name="Arita M."/>
            <person name="Fujita N."/>
            <person name="Fukuda K."/>
            <person name="Higa K."/>
            <person name="Horikawa H."/>
            <person name="Ishikawa T."/>
            <person name="Jinno K."/>
            <person name="Kato Y."/>
            <person name="Kirimura K."/>
            <person name="Mizutani O."/>
            <person name="Nakasone K."/>
            <person name="Sano M."/>
            <person name="Shiraishi Y."/>
            <person name="Tsukahara M."/>
            <person name="Gomi K."/>
        </authorList>
    </citation>
    <scope>NUCLEOTIDE SEQUENCE [LARGE SCALE GENOMIC DNA]</scope>
    <source>
        <strain evidence="1 2">RIB 2604</strain>
    </source>
</reference>
<name>A0A146FPJ8_ASPKA</name>
<dbReference type="Proteomes" id="UP000075230">
    <property type="component" value="Unassembled WGS sequence"/>
</dbReference>